<gene>
    <name evidence="1" type="ORF">MESS2_1000072</name>
</gene>
<dbReference type="STRING" id="1297569.MESS2_1000072"/>
<reference evidence="1 2" key="1">
    <citation type="submission" date="2013-02" db="EMBL/GenBank/DDBJ databases">
        <authorList>
            <person name="Genoscope - CEA"/>
        </authorList>
    </citation>
    <scope>NUCLEOTIDE SEQUENCE [LARGE SCALE GENOMIC DNA]</scope>
    <source>
        <strain evidence="1 2">STM 2683</strain>
    </source>
</reference>
<organism evidence="1 2">
    <name type="scientific">Mesorhizobium metallidurans STM 2683</name>
    <dbReference type="NCBI Taxonomy" id="1297569"/>
    <lineage>
        <taxon>Bacteria</taxon>
        <taxon>Pseudomonadati</taxon>
        <taxon>Pseudomonadota</taxon>
        <taxon>Alphaproteobacteria</taxon>
        <taxon>Hyphomicrobiales</taxon>
        <taxon>Phyllobacteriaceae</taxon>
        <taxon>Mesorhizobium</taxon>
    </lineage>
</organism>
<evidence type="ECO:0000313" key="2">
    <source>
        <dbReference type="Proteomes" id="UP000012062"/>
    </source>
</evidence>
<protein>
    <submittedName>
        <fullName evidence="1">Uncharacterized protein</fullName>
    </submittedName>
</protein>
<sequence>MLIRMAKLETAPRSLPYKLILLSAHMAATFALRSLAVSVVARLSFSSEVSRIRRRLVLSCRRL</sequence>
<dbReference type="AlphaFoldDB" id="M5EFU5"/>
<accession>M5EFU5</accession>
<dbReference type="Proteomes" id="UP000012062">
    <property type="component" value="Unassembled WGS sequence"/>
</dbReference>
<comment type="caution">
    <text evidence="1">The sequence shown here is derived from an EMBL/GenBank/DDBJ whole genome shotgun (WGS) entry which is preliminary data.</text>
</comment>
<keyword evidence="2" id="KW-1185">Reference proteome</keyword>
<dbReference type="EMBL" id="CAUM01000003">
    <property type="protein sequence ID" value="CCV03058.1"/>
    <property type="molecule type" value="Genomic_DNA"/>
</dbReference>
<name>M5EFU5_9HYPH</name>
<proteinExistence type="predicted"/>
<evidence type="ECO:0000313" key="1">
    <source>
        <dbReference type="EMBL" id="CCV03058.1"/>
    </source>
</evidence>